<dbReference type="InterPro" id="IPR015022">
    <property type="entry name" value="MAST_pre-PK_dom"/>
</dbReference>
<feature type="non-terminal residue" evidence="3">
    <location>
        <position position="111"/>
    </location>
</feature>
<evidence type="ECO:0000313" key="4">
    <source>
        <dbReference type="Proteomes" id="UP001434883"/>
    </source>
</evidence>
<evidence type="ECO:0000256" key="1">
    <source>
        <dbReference type="SAM" id="MobiDB-lite"/>
    </source>
</evidence>
<organism evidence="3 4">
    <name type="scientific">Xenoophorus captivus</name>
    <dbReference type="NCBI Taxonomy" id="1517983"/>
    <lineage>
        <taxon>Eukaryota</taxon>
        <taxon>Metazoa</taxon>
        <taxon>Chordata</taxon>
        <taxon>Craniata</taxon>
        <taxon>Vertebrata</taxon>
        <taxon>Euteleostomi</taxon>
        <taxon>Actinopterygii</taxon>
        <taxon>Neopterygii</taxon>
        <taxon>Teleostei</taxon>
        <taxon>Neoteleostei</taxon>
        <taxon>Acanthomorphata</taxon>
        <taxon>Ovalentaria</taxon>
        <taxon>Atherinomorphae</taxon>
        <taxon>Cyprinodontiformes</taxon>
        <taxon>Goodeidae</taxon>
        <taxon>Xenoophorus</taxon>
    </lineage>
</organism>
<dbReference type="Proteomes" id="UP001434883">
    <property type="component" value="Unassembled WGS sequence"/>
</dbReference>
<keyword evidence="4" id="KW-1185">Reference proteome</keyword>
<feature type="region of interest" description="Disordered" evidence="1">
    <location>
        <begin position="90"/>
        <end position="111"/>
    </location>
</feature>
<name>A0ABV0SFH6_9TELE</name>
<sequence>MNKLRLKRSFSLTHFVCFSGTSPLDSPRNFSPNTAAHFSFVPARRTVSGSFFLCNKKFLHCFYRTCETSLSLPFQPTPDELHFLTKHFSSESITDEEGRRSPAMRPRSRSL</sequence>
<feature type="domain" description="Microtubule-associated serine/threonine-protein kinase pre-PK" evidence="2">
    <location>
        <begin position="71"/>
        <end position="111"/>
    </location>
</feature>
<protein>
    <recommendedName>
        <fullName evidence="2">Microtubule-associated serine/threonine-protein kinase pre-PK domain-containing protein</fullName>
    </recommendedName>
</protein>
<dbReference type="Pfam" id="PF08926">
    <property type="entry name" value="DUF1908"/>
    <property type="match status" value="1"/>
</dbReference>
<evidence type="ECO:0000259" key="2">
    <source>
        <dbReference type="Pfam" id="PF08926"/>
    </source>
</evidence>
<comment type="caution">
    <text evidence="3">The sequence shown here is derived from an EMBL/GenBank/DDBJ whole genome shotgun (WGS) entry which is preliminary data.</text>
</comment>
<gene>
    <name evidence="3" type="ORF">XENOCAPTIV_015368</name>
</gene>
<reference evidence="3 4" key="1">
    <citation type="submission" date="2021-06" db="EMBL/GenBank/DDBJ databases">
        <authorList>
            <person name="Palmer J.M."/>
        </authorList>
    </citation>
    <scope>NUCLEOTIDE SEQUENCE [LARGE SCALE GENOMIC DNA]</scope>
    <source>
        <strain evidence="3 4">XC_2019</strain>
        <tissue evidence="3">Muscle</tissue>
    </source>
</reference>
<evidence type="ECO:0000313" key="3">
    <source>
        <dbReference type="EMBL" id="MEQ2219288.1"/>
    </source>
</evidence>
<dbReference type="EMBL" id="JAHRIN010078804">
    <property type="protein sequence ID" value="MEQ2219288.1"/>
    <property type="molecule type" value="Genomic_DNA"/>
</dbReference>
<accession>A0ABV0SFH6</accession>
<proteinExistence type="predicted"/>